<feature type="compositionally biased region" description="Polar residues" evidence="6">
    <location>
        <begin position="318"/>
        <end position="344"/>
    </location>
</feature>
<dbReference type="Pfam" id="PF01607">
    <property type="entry name" value="CBM_14"/>
    <property type="match status" value="2"/>
</dbReference>
<feature type="domain" description="Chitin-binding type-2" evidence="7">
    <location>
        <begin position="462"/>
        <end position="517"/>
    </location>
</feature>
<evidence type="ECO:0000256" key="2">
    <source>
        <dbReference type="ARBA" id="ARBA00022729"/>
    </source>
</evidence>
<evidence type="ECO:0000256" key="3">
    <source>
        <dbReference type="ARBA" id="ARBA00022737"/>
    </source>
</evidence>
<dbReference type="InterPro" id="IPR051940">
    <property type="entry name" value="Chitin_bind-dev_reg"/>
</dbReference>
<dbReference type="AlphaFoldDB" id="A0A7R8VSR9"/>
<dbReference type="InterPro" id="IPR036508">
    <property type="entry name" value="Chitin-bd_dom_sf"/>
</dbReference>
<organism evidence="8">
    <name type="scientific">Timema douglasi</name>
    <name type="common">Walking stick</name>
    <dbReference type="NCBI Taxonomy" id="61478"/>
    <lineage>
        <taxon>Eukaryota</taxon>
        <taxon>Metazoa</taxon>
        <taxon>Ecdysozoa</taxon>
        <taxon>Arthropoda</taxon>
        <taxon>Hexapoda</taxon>
        <taxon>Insecta</taxon>
        <taxon>Pterygota</taxon>
        <taxon>Neoptera</taxon>
        <taxon>Polyneoptera</taxon>
        <taxon>Phasmatodea</taxon>
        <taxon>Timematodea</taxon>
        <taxon>Timematoidea</taxon>
        <taxon>Timematidae</taxon>
        <taxon>Timema</taxon>
    </lineage>
</organism>
<feature type="compositionally biased region" description="Pro residues" evidence="6">
    <location>
        <begin position="345"/>
        <end position="371"/>
    </location>
</feature>
<feature type="domain" description="Chitin-binding type-2" evidence="7">
    <location>
        <begin position="591"/>
        <end position="645"/>
    </location>
</feature>
<keyword evidence="2" id="KW-0732">Signal</keyword>
<feature type="compositionally biased region" description="Pro residues" evidence="6">
    <location>
        <begin position="122"/>
        <end position="305"/>
    </location>
</feature>
<feature type="compositionally biased region" description="Gly residues" evidence="6">
    <location>
        <begin position="373"/>
        <end position="383"/>
    </location>
</feature>
<dbReference type="GO" id="GO:0008061">
    <property type="term" value="F:chitin binding"/>
    <property type="evidence" value="ECO:0007669"/>
    <property type="project" value="UniProtKB-KW"/>
</dbReference>
<feature type="compositionally biased region" description="Pro residues" evidence="6">
    <location>
        <begin position="83"/>
        <end position="95"/>
    </location>
</feature>
<dbReference type="Pfam" id="PF02389">
    <property type="entry name" value="Cornifin"/>
    <property type="match status" value="1"/>
</dbReference>
<dbReference type="GO" id="GO:0005576">
    <property type="term" value="C:extracellular region"/>
    <property type="evidence" value="ECO:0007669"/>
    <property type="project" value="InterPro"/>
</dbReference>
<evidence type="ECO:0000259" key="7">
    <source>
        <dbReference type="PROSITE" id="PS50940"/>
    </source>
</evidence>
<dbReference type="SMART" id="SM00494">
    <property type="entry name" value="ChtBD2"/>
    <property type="match status" value="3"/>
</dbReference>
<accession>A0A7R8VSR9</accession>
<feature type="region of interest" description="Disordered" evidence="6">
    <location>
        <begin position="522"/>
        <end position="563"/>
    </location>
</feature>
<sequence length="1175" mass="128415">MSCWKSTPVRDLDLSLEKTITGFLQTPVGCRPFERNCGPYKADSLYNLVLFVPAEKPALSSKELEDYEQRQIQQWQIAVNVPPTYPGQAPPPQGAAPPGGVLIQTGYPYPPQQGYPSQPGYPQQPQPGYPQQPQPGYPQQPLPGYPQQPQPGYPQQPQPGYPQQPQPGYPQQPQPGYPQQPQPGNPQQPQPGNPQQPQPGYPQQPQPGNPQQPQPGYPQQPQPGYPQQPQPGYPQQPQPGNPQQPQPGNPQQPQPGYPQQPQPGNPQQPQPGYPQQPQPGYPQQPQPGNPQQPQPGYPQPIPTPQQPEEYPGVPPSGYPSQPEQPDGSLITTQPDGDGDNSLNPQPVPAPGPDPIEPFPAPGPDPVYPEPAPGLGGEQGGNELGPGAVPTGEEELRKNCRAPRGQFPHGSACHMYVNCWDDVVIEESCPGGLLFNEKGYCDYDYNVECGDRKIEKPMSLSENSQCPQPYGRHRSSEACNIFYVCVGGSPVKFECPEGLNYNNNLHVCDYPYRVECEGLPSVPVTASTDQPESSAGGETTLGPVLAPEQPAPVSEQPTLGAEQPAPIPGDAGRFYYPSSGLQKIPANVYRQGSSCKHNTLYRLNPSCSSVSLCKNGRTTVINCPGGYSYDTRYQRCLSSLTARCLNSDICIGLYDLSDSSRDSITDSRHVTLSITYSRTWRSAREGQAGSGSSSSASNAIFRQLGEVLARGKQFLLYFIESRRVARDTPTHARHRARTKHIFRLMGSTVPWFLVYHWQFYSPMVPGLSLAVPWFLVYHWQFHSPMVPGLSLAVLQSHGSWFITGSPMVPGLSLAVPQSHGSWFITGSSTVPWFLVYHWQFHSPMVPGLSLAVPQSHGSWFITGSPTVPWFLVYHSQSHGSCPIFSPQEEISAVLYSAVSKLEGRVGHNSRGTFNTSQEWGGGGGNPLYFSSSSSGEDPEEMEEIYGRLEPLLLFSLVDTSRVQGSSMFKSKVHLCPSPRFVYVQVQGSSMSKSKVRLCPSPRFVYVQVQGSSMSKSKVRLCPSPRFVYVQVQGSSMSKSKEADSQGVEKAEIKTVTTSSSPMTSLVLADSSQLRADGFEMLPDQIIQEVMRYSWYLFRAPDSNNCRIVPVGGAGSLRNARNCPNCRGNAVRLESALICASGRIRAERKVRVLAVSCTQPLAPSLILVGAETTESSP</sequence>
<dbReference type="InterPro" id="IPR002557">
    <property type="entry name" value="Chitin-bd_dom"/>
</dbReference>
<dbReference type="EMBL" id="OA570640">
    <property type="protein sequence ID" value="CAD7203451.1"/>
    <property type="molecule type" value="Genomic_DNA"/>
</dbReference>
<feature type="region of interest" description="Disordered" evidence="6">
    <location>
        <begin position="82"/>
        <end position="395"/>
    </location>
</feature>
<proteinExistence type="predicted"/>
<name>A0A7R8VSR9_TIMDO</name>
<keyword evidence="5" id="KW-0325">Glycoprotein</keyword>
<reference evidence="8" key="1">
    <citation type="submission" date="2020-11" db="EMBL/GenBank/DDBJ databases">
        <authorList>
            <person name="Tran Van P."/>
        </authorList>
    </citation>
    <scope>NUCLEOTIDE SEQUENCE</scope>
</reference>
<dbReference type="Gene3D" id="2.170.140.10">
    <property type="entry name" value="Chitin binding domain"/>
    <property type="match status" value="2"/>
</dbReference>
<evidence type="ECO:0000256" key="1">
    <source>
        <dbReference type="ARBA" id="ARBA00022669"/>
    </source>
</evidence>
<dbReference type="PANTHER" id="PTHR23301:SF0">
    <property type="entry name" value="CHITIN-BINDING TYPE-2 DOMAIN-CONTAINING PROTEIN-RELATED"/>
    <property type="match status" value="1"/>
</dbReference>
<evidence type="ECO:0000313" key="8">
    <source>
        <dbReference type="EMBL" id="CAD7203451.1"/>
    </source>
</evidence>
<evidence type="ECO:0000256" key="6">
    <source>
        <dbReference type="SAM" id="MobiDB-lite"/>
    </source>
</evidence>
<keyword evidence="3" id="KW-0677">Repeat</keyword>
<dbReference type="SUPFAM" id="SSF57625">
    <property type="entry name" value="Invertebrate chitin-binding proteins"/>
    <property type="match status" value="3"/>
</dbReference>
<feature type="domain" description="Chitin-binding type-2" evidence="7">
    <location>
        <begin position="396"/>
        <end position="450"/>
    </location>
</feature>
<protein>
    <recommendedName>
        <fullName evidence="7">Chitin-binding type-2 domain-containing protein</fullName>
    </recommendedName>
</protein>
<keyword evidence="4" id="KW-1015">Disulfide bond</keyword>
<dbReference type="PANTHER" id="PTHR23301">
    <property type="entry name" value="CHITIN BINDING PERITROPHIN-A"/>
    <property type="match status" value="1"/>
</dbReference>
<keyword evidence="1" id="KW-0147">Chitin-binding</keyword>
<evidence type="ECO:0000256" key="5">
    <source>
        <dbReference type="ARBA" id="ARBA00023180"/>
    </source>
</evidence>
<evidence type="ECO:0000256" key="4">
    <source>
        <dbReference type="ARBA" id="ARBA00023157"/>
    </source>
</evidence>
<dbReference type="PROSITE" id="PS50940">
    <property type="entry name" value="CHIT_BIND_II"/>
    <property type="match status" value="3"/>
</dbReference>
<gene>
    <name evidence="8" type="ORF">TDIB3V08_LOCUS9621</name>
</gene>
<feature type="compositionally biased region" description="Polar residues" evidence="6">
    <location>
        <begin position="523"/>
        <end position="536"/>
    </location>
</feature>